<dbReference type="OrthoDB" id="6071166at2759"/>
<dbReference type="PROSITE" id="PS50011">
    <property type="entry name" value="PROTEIN_KINASE_DOM"/>
    <property type="match status" value="1"/>
</dbReference>
<evidence type="ECO:0000313" key="4">
    <source>
        <dbReference type="Proteomes" id="UP000677054"/>
    </source>
</evidence>
<gene>
    <name evidence="3" type="ORF">DSTB1V02_LOCUS14172</name>
</gene>
<evidence type="ECO:0000313" key="3">
    <source>
        <dbReference type="EMBL" id="CAD7254426.1"/>
    </source>
</evidence>
<dbReference type="InterPro" id="IPR001245">
    <property type="entry name" value="Ser-Thr/Tyr_kinase_cat_dom"/>
</dbReference>
<dbReference type="GO" id="GO:0038062">
    <property type="term" value="F:protein tyrosine kinase collagen receptor activity"/>
    <property type="evidence" value="ECO:0007669"/>
    <property type="project" value="TreeGrafter"/>
</dbReference>
<dbReference type="InterPro" id="IPR008266">
    <property type="entry name" value="Tyr_kinase_AS"/>
</dbReference>
<dbReference type="PROSITE" id="PS00109">
    <property type="entry name" value="PROTEIN_KINASE_TYR"/>
    <property type="match status" value="1"/>
</dbReference>
<dbReference type="AlphaFoldDB" id="A0A7R9FTK2"/>
<dbReference type="GO" id="GO:0010976">
    <property type="term" value="P:positive regulation of neuron projection development"/>
    <property type="evidence" value="ECO:0007669"/>
    <property type="project" value="TreeGrafter"/>
</dbReference>
<dbReference type="InterPro" id="IPR050122">
    <property type="entry name" value="RTK"/>
</dbReference>
<dbReference type="Proteomes" id="UP000677054">
    <property type="component" value="Unassembled WGS sequence"/>
</dbReference>
<dbReference type="InterPro" id="IPR011009">
    <property type="entry name" value="Kinase-like_dom_sf"/>
</dbReference>
<dbReference type="Gene3D" id="3.30.200.20">
    <property type="entry name" value="Phosphorylase Kinase, domain 1"/>
    <property type="match status" value="1"/>
</dbReference>
<dbReference type="InterPro" id="IPR000719">
    <property type="entry name" value="Prot_kinase_dom"/>
</dbReference>
<evidence type="ECO:0000259" key="2">
    <source>
        <dbReference type="PROSITE" id="PS50011"/>
    </source>
</evidence>
<dbReference type="EMBL" id="CAJPEV010009604">
    <property type="protein sequence ID" value="CAG0905735.1"/>
    <property type="molecule type" value="Genomic_DNA"/>
</dbReference>
<dbReference type="GO" id="GO:0043235">
    <property type="term" value="C:receptor complex"/>
    <property type="evidence" value="ECO:0007669"/>
    <property type="project" value="TreeGrafter"/>
</dbReference>
<accession>A0A7R9FTK2</accession>
<dbReference type="GO" id="GO:0005886">
    <property type="term" value="C:plasma membrane"/>
    <property type="evidence" value="ECO:0007669"/>
    <property type="project" value="TreeGrafter"/>
</dbReference>
<proteinExistence type="predicted"/>
<dbReference type="Gene3D" id="1.10.510.10">
    <property type="entry name" value="Transferase(Phosphotransferase) domain 1"/>
    <property type="match status" value="1"/>
</dbReference>
<dbReference type="EMBL" id="LR909122">
    <property type="protein sequence ID" value="CAD7254426.1"/>
    <property type="molecule type" value="Genomic_DNA"/>
</dbReference>
<dbReference type="GO" id="GO:0051897">
    <property type="term" value="P:positive regulation of phosphatidylinositol 3-kinase/protein kinase B signal transduction"/>
    <property type="evidence" value="ECO:0007669"/>
    <property type="project" value="TreeGrafter"/>
</dbReference>
<dbReference type="SUPFAM" id="SSF56112">
    <property type="entry name" value="Protein kinase-like (PK-like)"/>
    <property type="match status" value="1"/>
</dbReference>
<dbReference type="Pfam" id="PF07714">
    <property type="entry name" value="PK_Tyr_Ser-Thr"/>
    <property type="match status" value="1"/>
</dbReference>
<feature type="domain" description="Protein kinase" evidence="2">
    <location>
        <begin position="179"/>
        <end position="391"/>
    </location>
</feature>
<reference evidence="3" key="1">
    <citation type="submission" date="2020-11" db="EMBL/GenBank/DDBJ databases">
        <authorList>
            <person name="Tran Van P."/>
        </authorList>
    </citation>
    <scope>NUCLEOTIDE SEQUENCE</scope>
</reference>
<dbReference type="PANTHER" id="PTHR24416:SF580">
    <property type="entry name" value="DISCOIDIN DOMAIN RECEPTOR, ISOFORM F"/>
    <property type="match status" value="1"/>
</dbReference>
<dbReference type="SMART" id="SM00219">
    <property type="entry name" value="TyrKc"/>
    <property type="match status" value="1"/>
</dbReference>
<dbReference type="GO" id="GO:0005518">
    <property type="term" value="F:collagen binding"/>
    <property type="evidence" value="ECO:0007669"/>
    <property type="project" value="TreeGrafter"/>
</dbReference>
<evidence type="ECO:0000256" key="1">
    <source>
        <dbReference type="SAM" id="MobiDB-lite"/>
    </source>
</evidence>
<sequence length="391" mass="42612">MNMNLTPMNNGYSRANGHIYGQVAMEEPESETTGMLPSSTSSYRKPPLSTTGSSCSSSPWKFPIVNHAYNTIGKSLLDSQSDLAHSDSGCVQGEYAVPDLSTDSTLLCHDSKFPVPSPAPSPRFYKRTNISTCPVASTQTQAVEPYETYDLCNGVQDIRKQSVGSETGNGLVCIPRSQLHLVKKLGQGDFGEVSALRRMNERVNLCVLENFQGDDGSILAKQVVAVKSLDPASSNLHRSTFCEELKMLSQLQDVNISRVLGVCSDQGTGNLAVVMQYMEHSDLWHYLQERYYSDSGTGGSGGGCDTQTITYGSLIYIATQVASGMKYLESLNCVHRDVAARNVLVGGGSSYHVKIADLAVYQVQFSTHYYRRDGGPPLPIRWMATESLILV</sequence>
<dbReference type="InterPro" id="IPR020635">
    <property type="entry name" value="Tyr_kinase_cat_dom"/>
</dbReference>
<keyword evidence="4" id="KW-1185">Reference proteome</keyword>
<feature type="non-terminal residue" evidence="3">
    <location>
        <position position="1"/>
    </location>
</feature>
<name>A0A7R9FTK2_9CRUS</name>
<protein>
    <recommendedName>
        <fullName evidence="2">Protein kinase domain-containing protein</fullName>
    </recommendedName>
</protein>
<organism evidence="3">
    <name type="scientific">Darwinula stevensoni</name>
    <dbReference type="NCBI Taxonomy" id="69355"/>
    <lineage>
        <taxon>Eukaryota</taxon>
        <taxon>Metazoa</taxon>
        <taxon>Ecdysozoa</taxon>
        <taxon>Arthropoda</taxon>
        <taxon>Crustacea</taxon>
        <taxon>Oligostraca</taxon>
        <taxon>Ostracoda</taxon>
        <taxon>Podocopa</taxon>
        <taxon>Podocopida</taxon>
        <taxon>Darwinulocopina</taxon>
        <taxon>Darwinuloidea</taxon>
        <taxon>Darwinulidae</taxon>
        <taxon>Darwinula</taxon>
    </lineage>
</organism>
<dbReference type="PANTHER" id="PTHR24416">
    <property type="entry name" value="TYROSINE-PROTEIN KINASE RECEPTOR"/>
    <property type="match status" value="1"/>
</dbReference>
<feature type="region of interest" description="Disordered" evidence="1">
    <location>
        <begin position="27"/>
        <end position="54"/>
    </location>
</feature>
<dbReference type="GO" id="GO:0005524">
    <property type="term" value="F:ATP binding"/>
    <property type="evidence" value="ECO:0007669"/>
    <property type="project" value="InterPro"/>
</dbReference>
<feature type="compositionally biased region" description="Polar residues" evidence="1">
    <location>
        <begin position="31"/>
        <end position="43"/>
    </location>
</feature>
<dbReference type="PRINTS" id="PR00109">
    <property type="entry name" value="TYRKINASE"/>
</dbReference>